<proteinExistence type="inferred from homology"/>
<keyword evidence="11" id="KW-0175">Coiled coil</keyword>
<dbReference type="Pfam" id="PF22679">
    <property type="entry name" value="T1R_D3-like"/>
    <property type="match status" value="1"/>
</dbReference>
<dbReference type="GO" id="GO:0009307">
    <property type="term" value="P:DNA restriction-modification system"/>
    <property type="evidence" value="ECO:0007669"/>
    <property type="project" value="UniProtKB-KW"/>
</dbReference>
<dbReference type="SMART" id="SM00487">
    <property type="entry name" value="DEXDc"/>
    <property type="match status" value="1"/>
</dbReference>
<organism evidence="13 14">
    <name type="scientific">Prevotella intermedia</name>
    <dbReference type="NCBI Taxonomy" id="28131"/>
    <lineage>
        <taxon>Bacteria</taxon>
        <taxon>Pseudomonadati</taxon>
        <taxon>Bacteroidota</taxon>
        <taxon>Bacteroidia</taxon>
        <taxon>Bacteroidales</taxon>
        <taxon>Prevotellaceae</taxon>
        <taxon>Prevotella</taxon>
    </lineage>
</organism>
<protein>
    <recommendedName>
        <fullName evidence="10">Type I restriction enzyme endonuclease subunit</fullName>
        <shortName evidence="10">R protein</shortName>
        <ecNumber evidence="10">3.1.21.3</ecNumber>
    </recommendedName>
</protein>
<dbReference type="Proteomes" id="UP000229323">
    <property type="component" value="Chromosome"/>
</dbReference>
<evidence type="ECO:0000256" key="10">
    <source>
        <dbReference type="RuleBase" id="RU364115"/>
    </source>
</evidence>
<evidence type="ECO:0000256" key="5">
    <source>
        <dbReference type="ARBA" id="ARBA00022747"/>
    </source>
</evidence>
<dbReference type="InterPro" id="IPR051268">
    <property type="entry name" value="Type-I_R_enzyme_R_subunit"/>
</dbReference>
<reference evidence="13 14" key="1">
    <citation type="submission" date="2017-11" db="EMBL/GenBank/DDBJ databases">
        <title>Genome sequencing of Prevotella intermedia KCOM 2033.</title>
        <authorList>
            <person name="Kook J.-K."/>
            <person name="Park S.-N."/>
            <person name="Lim Y.K."/>
        </authorList>
    </citation>
    <scope>NUCLEOTIDE SEQUENCE [LARGE SCALE GENOMIC DNA]</scope>
    <source>
        <strain evidence="13 14">KCOM 2033</strain>
    </source>
</reference>
<dbReference type="InterPro" id="IPR055180">
    <property type="entry name" value="HsdR_RecA-like_helicase_dom_2"/>
</dbReference>
<keyword evidence="3" id="KW-0540">Nuclease</keyword>
<gene>
    <name evidence="13" type="ORF">CTM50_09740</name>
</gene>
<evidence type="ECO:0000256" key="11">
    <source>
        <dbReference type="SAM" id="Coils"/>
    </source>
</evidence>
<dbReference type="Gene3D" id="3.90.1570.50">
    <property type="match status" value="1"/>
</dbReference>
<evidence type="ECO:0000256" key="6">
    <source>
        <dbReference type="ARBA" id="ARBA00022759"/>
    </source>
</evidence>
<keyword evidence="9 10" id="KW-0238">DNA-binding</keyword>
<comment type="catalytic activity">
    <reaction evidence="1 10">
        <text>Endonucleolytic cleavage of DNA to give random double-stranded fragments with terminal 5'-phosphates, ATP is simultaneously hydrolyzed.</text>
        <dbReference type="EC" id="3.1.21.3"/>
    </reaction>
</comment>
<dbReference type="InterPro" id="IPR014001">
    <property type="entry name" value="Helicase_ATP-bd"/>
</dbReference>
<dbReference type="REBASE" id="225537">
    <property type="entry name" value="Pin2033ORF9745P"/>
</dbReference>
<dbReference type="Pfam" id="PF04313">
    <property type="entry name" value="HSDR_N"/>
    <property type="match status" value="1"/>
</dbReference>
<dbReference type="Pfam" id="PF18766">
    <property type="entry name" value="SWI2_SNF2"/>
    <property type="match status" value="1"/>
</dbReference>
<comment type="similarity">
    <text evidence="2 10">Belongs to the HsdR family.</text>
</comment>
<dbReference type="InterPro" id="IPR004473">
    <property type="entry name" value="Restrct_endonuc_typeI_HsdR"/>
</dbReference>
<dbReference type="AlphaFoldDB" id="A0A2D3NE89"/>
<dbReference type="NCBIfam" id="TIGR00348">
    <property type="entry name" value="hsdR"/>
    <property type="match status" value="1"/>
</dbReference>
<keyword evidence="6 13" id="KW-0255">Endonuclease</keyword>
<dbReference type="PROSITE" id="PS51192">
    <property type="entry name" value="HELICASE_ATP_BIND_1"/>
    <property type="match status" value="1"/>
</dbReference>
<dbReference type="InterPro" id="IPR027417">
    <property type="entry name" value="P-loop_NTPase"/>
</dbReference>
<dbReference type="GO" id="GO:0009035">
    <property type="term" value="F:type I site-specific deoxyribonuclease activity"/>
    <property type="evidence" value="ECO:0007669"/>
    <property type="project" value="UniProtKB-EC"/>
</dbReference>
<comment type="subunit">
    <text evidence="10">The type I restriction/modification system is composed of three polypeptides R, M and S.</text>
</comment>
<dbReference type="GO" id="GO:0003677">
    <property type="term" value="F:DNA binding"/>
    <property type="evidence" value="ECO:0007669"/>
    <property type="project" value="UniProtKB-KW"/>
</dbReference>
<keyword evidence="4 10" id="KW-0547">Nucleotide-binding</keyword>
<dbReference type="CDD" id="cd18800">
    <property type="entry name" value="SF2_C_EcoR124I-like"/>
    <property type="match status" value="1"/>
</dbReference>
<name>A0A2D3NE89_PREIN</name>
<accession>A0A2D3NE89</accession>
<dbReference type="Gene3D" id="3.40.50.300">
    <property type="entry name" value="P-loop containing nucleotide triphosphate hydrolases"/>
    <property type="match status" value="2"/>
</dbReference>
<evidence type="ECO:0000259" key="12">
    <source>
        <dbReference type="PROSITE" id="PS51192"/>
    </source>
</evidence>
<feature type="domain" description="Helicase ATP-binding" evidence="12">
    <location>
        <begin position="292"/>
        <end position="483"/>
    </location>
</feature>
<keyword evidence="8 10" id="KW-0067">ATP-binding</keyword>
<evidence type="ECO:0000313" key="14">
    <source>
        <dbReference type="Proteomes" id="UP000229323"/>
    </source>
</evidence>
<dbReference type="SUPFAM" id="SSF52540">
    <property type="entry name" value="P-loop containing nucleoside triphosphate hydrolases"/>
    <property type="match status" value="1"/>
</dbReference>
<dbReference type="PANTHER" id="PTHR30195:SF15">
    <property type="entry name" value="TYPE I RESTRICTION ENZYME HINDI ENDONUCLEASE SUBUNIT"/>
    <property type="match status" value="1"/>
</dbReference>
<dbReference type="EMBL" id="CP024696">
    <property type="protein sequence ID" value="ATV53286.1"/>
    <property type="molecule type" value="Genomic_DNA"/>
</dbReference>
<evidence type="ECO:0000313" key="13">
    <source>
        <dbReference type="EMBL" id="ATV53286.1"/>
    </source>
</evidence>
<sequence length="1100" mass="125880">MNSPYKTMATYQEQRERDYQNKLVKRFVDELHYKYLGNWQYAKGETVNSLGKQNSPILDDEVRLYLKAQKKKDKTPKYTERQIEDVLFQLKSKARLGNAKMNDLMKCNTDLYDVLMSGIKSQPDPESNHEDVMFFDFDDYSNNNFAIAEEVNYIDPLLGKNKRPDIVVYVNGIALAVIELKRSLVNYEEGIKQHLSNERDFIPSFFTTIQFTIASNDGVEFRYGTIGTPLKFWCKWKRDTTKLGDILTEQESYSMFFNKDNFMFFFRYGVLNDGGIKKVLRPHQIYAIKAAAARMPKKESGVIWHSQGSGKSLTMVALASYIRRNYENPRVVVITDRKELDLQLAGTFIKGGNTLHRATSSSDLLDTLNKGEEWLICSLIHKFGANGSEDEAEKDESGTKVSLDEYLDELQAIIAQKYGNNFSVKGDNIFVFVDECHRTQSGRLHEAMRTIMGKEIMLIGFTGTPLLKKDKGDMFNRIKSMSERTFGPYIHKYLHKQAVEDKVVLDLQYEYRNVEQQLTNKQKVDQKLAALTTGRELTDEQRRMVEDRWATLEKVYSTKERIERIGYSILDDIGFGLLQHDWSNAMLVAGSIYQAYRYYKFFTQDSSNTLLRRRVAVVTSYDPMDSDIANDSADTSKETEAKFKYDWAKQSFKDAGDGINNADDYEKWAKNLFIKRPAQMKLLIVVNKLLTGFDAPCATVLYIDNDIKDHTLFQAVCRVNRLGEDIKDEEGNVIVRTHKEFGRIISFKNLFDSIEDAVVKFNDGEGFSGLDDVDVEGLLDSAVNKCKEKLKAATEAYEGLKAIWESKGLTELELLADYYVTEQKGETPAQCRRNLMYSITGGMVATYNNISDYFRQTGFMPKQIERFASLSREAGTIQRKVRQKSGDDFDPRTLDPDMRQLLDQHIRAEDAETLVEASADFSFLDLINDATDTDKAADEAIRQAGGNANGAAEVIEGKARRVNTDWNSGDQEEQRAFSERLQALLDQLRESNATAKERIKALIEHIKAIKHGSEVPEGLNNKRRKALWNNRAAWNAPADDSEVIEIIKKIDDFIYRNAGANWQAPDSNASWDLRDDLQAMFPLFSEQDIYEIYRLASQNS</sequence>
<evidence type="ECO:0000256" key="9">
    <source>
        <dbReference type="ARBA" id="ARBA00023125"/>
    </source>
</evidence>
<dbReference type="EC" id="3.1.21.3" evidence="10"/>
<feature type="coiled-coil region" evidence="11">
    <location>
        <begin position="978"/>
        <end position="1005"/>
    </location>
</feature>
<evidence type="ECO:0000256" key="7">
    <source>
        <dbReference type="ARBA" id="ARBA00022801"/>
    </source>
</evidence>
<keyword evidence="7 10" id="KW-0378">Hydrolase</keyword>
<evidence type="ECO:0000256" key="4">
    <source>
        <dbReference type="ARBA" id="ARBA00022741"/>
    </source>
</evidence>
<evidence type="ECO:0000256" key="2">
    <source>
        <dbReference type="ARBA" id="ARBA00008598"/>
    </source>
</evidence>
<dbReference type="CDD" id="cd22332">
    <property type="entry name" value="HsdR_N"/>
    <property type="match status" value="1"/>
</dbReference>
<dbReference type="InterPro" id="IPR040980">
    <property type="entry name" value="SWI2_SNF2"/>
</dbReference>
<keyword evidence="5 10" id="KW-0680">Restriction system</keyword>
<evidence type="ECO:0000256" key="1">
    <source>
        <dbReference type="ARBA" id="ARBA00000851"/>
    </source>
</evidence>
<dbReference type="PANTHER" id="PTHR30195">
    <property type="entry name" value="TYPE I SITE-SPECIFIC DEOXYRIBONUCLEASE PROTEIN SUBUNIT M AND R"/>
    <property type="match status" value="1"/>
</dbReference>
<dbReference type="GO" id="GO:0005524">
    <property type="term" value="F:ATP binding"/>
    <property type="evidence" value="ECO:0007669"/>
    <property type="project" value="UniProtKB-KW"/>
</dbReference>
<comment type="function">
    <text evidence="10">Subunit R is required for both nuclease and ATPase activities, but not for modification.</text>
</comment>
<evidence type="ECO:0000256" key="8">
    <source>
        <dbReference type="ARBA" id="ARBA00022840"/>
    </source>
</evidence>
<dbReference type="InterPro" id="IPR007409">
    <property type="entry name" value="Restrct_endonuc_type1_HsdR_N"/>
</dbReference>
<evidence type="ECO:0000256" key="3">
    <source>
        <dbReference type="ARBA" id="ARBA00022722"/>
    </source>
</evidence>